<keyword evidence="2" id="KW-1185">Reference proteome</keyword>
<dbReference type="EMBL" id="BPQR01000043">
    <property type="protein sequence ID" value="GJE07297.1"/>
    <property type="molecule type" value="Genomic_DNA"/>
</dbReference>
<reference evidence="1" key="1">
    <citation type="journal article" date="2021" name="Front. Microbiol.">
        <title>Comprehensive Comparative Genomics and Phenotyping of Methylobacterium Species.</title>
        <authorList>
            <person name="Alessa O."/>
            <person name="Ogura Y."/>
            <person name="Fujitani Y."/>
            <person name="Takami H."/>
            <person name="Hayashi T."/>
            <person name="Sahin N."/>
            <person name="Tani A."/>
        </authorList>
    </citation>
    <scope>NUCLEOTIDE SEQUENCE</scope>
    <source>
        <strain evidence="1">LMG 23639</strain>
    </source>
</reference>
<comment type="caution">
    <text evidence="1">The sequence shown here is derived from an EMBL/GenBank/DDBJ whole genome shotgun (WGS) entry which is preliminary data.</text>
</comment>
<reference evidence="1" key="2">
    <citation type="submission" date="2021-08" db="EMBL/GenBank/DDBJ databases">
        <authorList>
            <person name="Tani A."/>
            <person name="Ola A."/>
            <person name="Ogura Y."/>
            <person name="Katsura K."/>
            <person name="Hayashi T."/>
        </authorList>
    </citation>
    <scope>NUCLEOTIDE SEQUENCE</scope>
    <source>
        <strain evidence="1">LMG 23639</strain>
    </source>
</reference>
<protein>
    <submittedName>
        <fullName evidence="1">Uncharacterized protein</fullName>
    </submittedName>
</protein>
<evidence type="ECO:0000313" key="2">
    <source>
        <dbReference type="Proteomes" id="UP001055102"/>
    </source>
</evidence>
<sequence length="30" mass="2913">MTLAPLVGPAAVAAADRVVAAGMPAPIRPE</sequence>
<name>A0ABQ4SWN0_9HYPH</name>
<accession>A0ABQ4SWN0</accession>
<proteinExistence type="predicted"/>
<dbReference type="Proteomes" id="UP001055102">
    <property type="component" value="Unassembled WGS sequence"/>
</dbReference>
<organism evidence="1 2">
    <name type="scientific">Methylobacterium jeotgali</name>
    <dbReference type="NCBI Taxonomy" id="381630"/>
    <lineage>
        <taxon>Bacteria</taxon>
        <taxon>Pseudomonadati</taxon>
        <taxon>Pseudomonadota</taxon>
        <taxon>Alphaproteobacteria</taxon>
        <taxon>Hyphomicrobiales</taxon>
        <taxon>Methylobacteriaceae</taxon>
        <taxon>Methylobacterium</taxon>
    </lineage>
</organism>
<evidence type="ECO:0000313" key="1">
    <source>
        <dbReference type="EMBL" id="GJE07297.1"/>
    </source>
</evidence>
<gene>
    <name evidence="1" type="ORF">AOPFMNJM_2623</name>
</gene>